<evidence type="ECO:0000313" key="2">
    <source>
        <dbReference type="Proteomes" id="UP000184041"/>
    </source>
</evidence>
<evidence type="ECO:0000313" key="1">
    <source>
        <dbReference type="EMBL" id="SHG20937.1"/>
    </source>
</evidence>
<dbReference type="AlphaFoldDB" id="A0A1M5HYG5"/>
<reference evidence="1 2" key="1">
    <citation type="submission" date="2016-11" db="EMBL/GenBank/DDBJ databases">
        <authorList>
            <person name="Jaros S."/>
            <person name="Januszkiewicz K."/>
            <person name="Wedrychowicz H."/>
        </authorList>
    </citation>
    <scope>NUCLEOTIDE SEQUENCE [LARGE SCALE GENOMIC DNA]</scope>
    <source>
        <strain evidence="1 2">DSM 21986</strain>
    </source>
</reference>
<organism evidence="1 2">
    <name type="scientific">Fodinibius roseus</name>
    <dbReference type="NCBI Taxonomy" id="1194090"/>
    <lineage>
        <taxon>Bacteria</taxon>
        <taxon>Pseudomonadati</taxon>
        <taxon>Balneolota</taxon>
        <taxon>Balneolia</taxon>
        <taxon>Balneolales</taxon>
        <taxon>Balneolaceae</taxon>
        <taxon>Fodinibius</taxon>
    </lineage>
</organism>
<sequence length="83" mass="9770">MTEKDELLAELREILEEVKVDPPSKYLSAKRVEIEYGISAKTILNRSNLPVKHKRYIPSVHLKGGRKKYFERKVIERLIKHRG</sequence>
<gene>
    <name evidence="1" type="ORF">SAMN05443144_12169</name>
</gene>
<dbReference type="Proteomes" id="UP000184041">
    <property type="component" value="Unassembled WGS sequence"/>
</dbReference>
<proteinExistence type="predicted"/>
<dbReference type="OrthoDB" id="1524888at2"/>
<name>A0A1M5HYG5_9BACT</name>
<keyword evidence="2" id="KW-1185">Reference proteome</keyword>
<accession>A0A1M5HYG5</accession>
<dbReference type="STRING" id="1194090.SAMN05443144_12169"/>
<dbReference type="EMBL" id="FQUS01000021">
    <property type="protein sequence ID" value="SHG20937.1"/>
    <property type="molecule type" value="Genomic_DNA"/>
</dbReference>
<protein>
    <submittedName>
        <fullName evidence="1">Uncharacterized protein</fullName>
    </submittedName>
</protein>
<dbReference type="RefSeq" id="WP_073067171.1">
    <property type="nucleotide sequence ID" value="NZ_FQUS01000021.1"/>
</dbReference>